<accession>A0A067CJK9</accession>
<name>A0A067CJK9_SAPPC</name>
<gene>
    <name evidence="1" type="ORF">SPRG_04122</name>
</gene>
<dbReference type="GeneID" id="24126588"/>
<feature type="non-terminal residue" evidence="1">
    <location>
        <position position="1"/>
    </location>
</feature>
<reference evidence="1 2" key="1">
    <citation type="journal article" date="2013" name="PLoS Genet.">
        <title>Distinctive expansion of potential virulence genes in the genome of the oomycete fish pathogen Saprolegnia parasitica.</title>
        <authorList>
            <person name="Jiang R.H."/>
            <person name="de Bruijn I."/>
            <person name="Haas B.J."/>
            <person name="Belmonte R."/>
            <person name="Lobach L."/>
            <person name="Christie J."/>
            <person name="van den Ackerveken G."/>
            <person name="Bottin A."/>
            <person name="Bulone V."/>
            <person name="Diaz-Moreno S.M."/>
            <person name="Dumas B."/>
            <person name="Fan L."/>
            <person name="Gaulin E."/>
            <person name="Govers F."/>
            <person name="Grenville-Briggs L.J."/>
            <person name="Horner N.R."/>
            <person name="Levin J.Z."/>
            <person name="Mammella M."/>
            <person name="Meijer H.J."/>
            <person name="Morris P."/>
            <person name="Nusbaum C."/>
            <person name="Oome S."/>
            <person name="Phillips A.J."/>
            <person name="van Rooyen D."/>
            <person name="Rzeszutek E."/>
            <person name="Saraiva M."/>
            <person name="Secombes C.J."/>
            <person name="Seidl M.F."/>
            <person name="Snel B."/>
            <person name="Stassen J.H."/>
            <person name="Sykes S."/>
            <person name="Tripathy S."/>
            <person name="van den Berg H."/>
            <person name="Vega-Arreguin J.C."/>
            <person name="Wawra S."/>
            <person name="Young S.K."/>
            <person name="Zeng Q."/>
            <person name="Dieguez-Uribeondo J."/>
            <person name="Russ C."/>
            <person name="Tyler B.M."/>
            <person name="van West P."/>
        </authorList>
    </citation>
    <scope>NUCLEOTIDE SEQUENCE [LARGE SCALE GENOMIC DNA]</scope>
    <source>
        <strain evidence="1 2">CBS 223.65</strain>
    </source>
</reference>
<dbReference type="AlphaFoldDB" id="A0A067CJK9"/>
<dbReference type="KEGG" id="spar:SPRG_04122"/>
<evidence type="ECO:0000313" key="1">
    <source>
        <dbReference type="EMBL" id="KDO30934.1"/>
    </source>
</evidence>
<evidence type="ECO:0000313" key="2">
    <source>
        <dbReference type="Proteomes" id="UP000030745"/>
    </source>
</evidence>
<sequence>FDNVARWYRILDCRGSSTLLHKPGAVREAAQELEPPWPWARNGHNAMKDCCRIVGSLVVGNRDAQIVQLPVKTRAEAETHNVRGDASFLHTRKQSTPRCPRVGYCL</sequence>
<dbReference type="Proteomes" id="UP000030745">
    <property type="component" value="Unassembled WGS sequence"/>
</dbReference>
<protein>
    <submittedName>
        <fullName evidence="1">Uncharacterized protein</fullName>
    </submittedName>
</protein>
<organism evidence="1 2">
    <name type="scientific">Saprolegnia parasitica (strain CBS 223.65)</name>
    <dbReference type="NCBI Taxonomy" id="695850"/>
    <lineage>
        <taxon>Eukaryota</taxon>
        <taxon>Sar</taxon>
        <taxon>Stramenopiles</taxon>
        <taxon>Oomycota</taxon>
        <taxon>Saprolegniomycetes</taxon>
        <taxon>Saprolegniales</taxon>
        <taxon>Saprolegniaceae</taxon>
        <taxon>Saprolegnia</taxon>
    </lineage>
</organism>
<proteinExistence type="predicted"/>
<dbReference type="VEuPathDB" id="FungiDB:SPRG_04122"/>
<dbReference type="RefSeq" id="XP_012198118.1">
    <property type="nucleotide sequence ID" value="XM_012342728.1"/>
</dbReference>
<keyword evidence="2" id="KW-1185">Reference proteome</keyword>
<dbReference type="EMBL" id="KK583199">
    <property type="protein sequence ID" value="KDO30934.1"/>
    <property type="molecule type" value="Genomic_DNA"/>
</dbReference>